<accession>A0A9Q1BE74</accession>
<gene>
    <name evidence="1" type="ORF">HOLleu_35774</name>
</gene>
<evidence type="ECO:0000313" key="1">
    <source>
        <dbReference type="EMBL" id="KAJ8023360.1"/>
    </source>
</evidence>
<protein>
    <submittedName>
        <fullName evidence="1">Uncharacterized protein</fullName>
    </submittedName>
</protein>
<comment type="caution">
    <text evidence="1">The sequence shown here is derived from an EMBL/GenBank/DDBJ whole genome shotgun (WGS) entry which is preliminary data.</text>
</comment>
<keyword evidence="2" id="KW-1185">Reference proteome</keyword>
<sequence>MSMQGVTLPRAILSQNGIHAEEATMEGPTPVSIVARYGIIMKLRFDGISPPPPPPPLRDFTQDTALNISRCLKKKKKKKHGTVSVYLA</sequence>
<dbReference type="AlphaFoldDB" id="A0A9Q1BE74"/>
<dbReference type="Proteomes" id="UP001152320">
    <property type="component" value="Chromosome 19"/>
</dbReference>
<evidence type="ECO:0000313" key="2">
    <source>
        <dbReference type="Proteomes" id="UP001152320"/>
    </source>
</evidence>
<dbReference type="EMBL" id="JAIZAY010000019">
    <property type="protein sequence ID" value="KAJ8023360.1"/>
    <property type="molecule type" value="Genomic_DNA"/>
</dbReference>
<reference evidence="1" key="1">
    <citation type="submission" date="2021-10" db="EMBL/GenBank/DDBJ databases">
        <title>Tropical sea cucumber genome reveals ecological adaptation and Cuvierian tubules defense mechanism.</title>
        <authorList>
            <person name="Chen T."/>
        </authorList>
    </citation>
    <scope>NUCLEOTIDE SEQUENCE</scope>
    <source>
        <strain evidence="1">Nanhai2018</strain>
        <tissue evidence="1">Muscle</tissue>
    </source>
</reference>
<organism evidence="1 2">
    <name type="scientific">Holothuria leucospilota</name>
    <name type="common">Black long sea cucumber</name>
    <name type="synonym">Mertensiothuria leucospilota</name>
    <dbReference type="NCBI Taxonomy" id="206669"/>
    <lineage>
        <taxon>Eukaryota</taxon>
        <taxon>Metazoa</taxon>
        <taxon>Echinodermata</taxon>
        <taxon>Eleutherozoa</taxon>
        <taxon>Echinozoa</taxon>
        <taxon>Holothuroidea</taxon>
        <taxon>Aspidochirotacea</taxon>
        <taxon>Aspidochirotida</taxon>
        <taxon>Holothuriidae</taxon>
        <taxon>Holothuria</taxon>
    </lineage>
</organism>
<name>A0A9Q1BE74_HOLLE</name>
<proteinExistence type="predicted"/>